<dbReference type="SUPFAM" id="SSF52317">
    <property type="entry name" value="Class I glutamine amidotransferase-like"/>
    <property type="match status" value="1"/>
</dbReference>
<sequence>MSSPAKAAKLALEDGTVYTGTSLGAEGETTGEVVFNTSMTGYQEILTDPSYRGQLVTMTYPEMGNYGINSVDLENRGTSLAGFIIRNESRMHSNYRSEGSLSDYLKAQGVVGLAGIDTRALVRRIRSEGAMRGVLSTTDLDDASLVAKAKASPGLVGRDLVQEVMPTQLEKWTNELDDWTVREIREAAKDKSIDDESRPHVVCMDFGMKWNIPRHLRSRGNRVTIVPGNMPADEILKLNPDGVFLSNGPGDPEPLTYAHKAIGELLGQVPVFGICLGHQLLSVACGAKTFKLKFGHRGANQPVLDLETGKVEITSQNHGFAVDDQGLPDCLEVTHRNLNDDTIAGVRHKDTGAFAVQYHPEAAAGPHDSHYLFSRFQEQLNEKCGVNA</sequence>
<dbReference type="SMART" id="SM01097">
    <property type="entry name" value="CPSase_sm_chain"/>
    <property type="match status" value="1"/>
</dbReference>
<keyword evidence="4 11" id="KW-0436">Ligase</keyword>
<keyword evidence="11" id="KW-0055">Arginine biosynthesis</keyword>
<dbReference type="GO" id="GO:0006526">
    <property type="term" value="P:L-arginine biosynthetic process"/>
    <property type="evidence" value="ECO:0007669"/>
    <property type="project" value="UniProtKB-UniRule"/>
</dbReference>
<dbReference type="EMBL" id="LECT01000015">
    <property type="protein sequence ID" value="KLU06529.1"/>
    <property type="molecule type" value="Genomic_DNA"/>
</dbReference>
<comment type="caution">
    <text evidence="13">The sequence shown here is derived from an EMBL/GenBank/DDBJ whole genome shotgun (WGS) entry which is preliminary data.</text>
</comment>
<keyword evidence="14" id="KW-1185">Reference proteome</keyword>
<comment type="pathway">
    <text evidence="1 11">Pyrimidine metabolism; UMP biosynthesis via de novo pathway; (S)-dihydroorotate from bicarbonate: step 1/3.</text>
</comment>
<dbReference type="OrthoDB" id="9804328at2"/>
<dbReference type="Pfam" id="PF00117">
    <property type="entry name" value="GATase"/>
    <property type="match status" value="1"/>
</dbReference>
<organism evidence="13 14">
    <name type="scientific">Rhodopirellula islandica</name>
    <dbReference type="NCBI Taxonomy" id="595434"/>
    <lineage>
        <taxon>Bacteria</taxon>
        <taxon>Pseudomonadati</taxon>
        <taxon>Planctomycetota</taxon>
        <taxon>Planctomycetia</taxon>
        <taxon>Pirellulales</taxon>
        <taxon>Pirellulaceae</taxon>
        <taxon>Rhodopirellula</taxon>
    </lineage>
</organism>
<feature type="binding site" evidence="11">
    <location>
        <position position="50"/>
    </location>
    <ligand>
        <name>L-glutamine</name>
        <dbReference type="ChEBI" id="CHEBI:58359"/>
    </ligand>
</feature>
<dbReference type="EC" id="6.3.5.5" evidence="11"/>
<comment type="catalytic activity">
    <reaction evidence="10 11">
        <text>L-glutamine + H2O = L-glutamate + NH4(+)</text>
        <dbReference type="Rhea" id="RHEA:15889"/>
        <dbReference type="ChEBI" id="CHEBI:15377"/>
        <dbReference type="ChEBI" id="CHEBI:28938"/>
        <dbReference type="ChEBI" id="CHEBI:29985"/>
        <dbReference type="ChEBI" id="CHEBI:58359"/>
    </reaction>
</comment>
<dbReference type="GO" id="GO:0005524">
    <property type="term" value="F:ATP binding"/>
    <property type="evidence" value="ECO:0007669"/>
    <property type="project" value="UniProtKB-UniRule"/>
</dbReference>
<dbReference type="UniPathway" id="UPA00070">
    <property type="reaction ID" value="UER00115"/>
</dbReference>
<comment type="similarity">
    <text evidence="3 11">Belongs to the CarA family.</text>
</comment>
<dbReference type="Pfam" id="PF00988">
    <property type="entry name" value="CPSase_sm_chain"/>
    <property type="match status" value="1"/>
</dbReference>
<evidence type="ECO:0000256" key="8">
    <source>
        <dbReference type="ARBA" id="ARBA00022975"/>
    </source>
</evidence>
<dbReference type="NCBIfam" id="NF009475">
    <property type="entry name" value="PRK12838.1"/>
    <property type="match status" value="1"/>
</dbReference>
<dbReference type="Proteomes" id="UP000036367">
    <property type="component" value="Unassembled WGS sequence"/>
</dbReference>
<feature type="binding site" evidence="11">
    <location>
        <position position="319"/>
    </location>
    <ligand>
        <name>L-glutamine</name>
        <dbReference type="ChEBI" id="CHEBI:58359"/>
    </ligand>
</feature>
<dbReference type="AlphaFoldDB" id="A0A0J1ELW5"/>
<evidence type="ECO:0000256" key="4">
    <source>
        <dbReference type="ARBA" id="ARBA00022598"/>
    </source>
</evidence>
<comment type="function">
    <text evidence="11">Small subunit of the glutamine-dependent carbamoyl phosphate synthetase (CPSase). CPSase catalyzes the formation of carbamoyl phosphate from the ammonia moiety of glutamine, carbonate, and phosphate donated by ATP, constituting the first step of 2 biosynthetic pathways, one leading to arginine and/or urea and the other to pyrimidine nucleotides. The small subunit (glutamine amidotransferase) binds and cleaves glutamine to supply the large subunit with the substrate ammonia.</text>
</comment>
<dbReference type="PRINTS" id="PR00099">
    <property type="entry name" value="CPSGATASE"/>
</dbReference>
<dbReference type="InterPro" id="IPR002474">
    <property type="entry name" value="CarbamoylP_synth_ssu_N"/>
</dbReference>
<dbReference type="FunFam" id="3.40.50.880:FF:000029">
    <property type="entry name" value="Carbamoyl-phosphate synthase small chain"/>
    <property type="match status" value="1"/>
</dbReference>
<dbReference type="InterPro" id="IPR029062">
    <property type="entry name" value="Class_I_gatase-like"/>
</dbReference>
<feature type="active site" description="Nucleophile" evidence="11">
    <location>
        <position position="275"/>
    </location>
</feature>
<evidence type="ECO:0000256" key="2">
    <source>
        <dbReference type="ARBA" id="ARBA00005077"/>
    </source>
</evidence>
<accession>A0A0J1ELW5</accession>
<comment type="subunit">
    <text evidence="11">Composed of two chains; the small (or glutamine) chain promotes the hydrolysis of glutamine to ammonia, which is used by the large (or ammonia) chain to synthesize carbamoyl phosphate. Tetramer of heterodimers (alpha,beta)4.</text>
</comment>
<keyword evidence="8 11" id="KW-0665">Pyrimidine biosynthesis</keyword>
<dbReference type="FunFam" id="3.50.30.20:FF:000001">
    <property type="entry name" value="Carbamoyl-phosphate synthase small chain"/>
    <property type="match status" value="1"/>
</dbReference>
<feature type="binding site" evidence="11">
    <location>
        <position position="248"/>
    </location>
    <ligand>
        <name>L-glutamine</name>
        <dbReference type="ChEBI" id="CHEBI:58359"/>
    </ligand>
</feature>
<dbReference type="GO" id="GO:0006207">
    <property type="term" value="P:'de novo' pyrimidine nucleobase biosynthetic process"/>
    <property type="evidence" value="ECO:0007669"/>
    <property type="project" value="InterPro"/>
</dbReference>
<dbReference type="InterPro" id="IPR036480">
    <property type="entry name" value="CarbP_synth_ssu_N_sf"/>
</dbReference>
<protein>
    <recommendedName>
        <fullName evidence="11">Carbamoyl phosphate synthase small chain</fullName>
        <ecNumber evidence="11">6.3.5.5</ecNumber>
    </recommendedName>
    <alternativeName>
        <fullName evidence="11">Carbamoyl phosphate synthetase glutamine chain</fullName>
    </alternativeName>
</protein>
<feature type="region of interest" description="CPSase" evidence="11">
    <location>
        <begin position="1"/>
        <end position="199"/>
    </location>
</feature>
<dbReference type="PATRIC" id="fig|595434.4.peg.1659"/>
<dbReference type="PANTHER" id="PTHR43418:SF7">
    <property type="entry name" value="CARBAMOYL-PHOSPHATE SYNTHASE SMALL CHAIN"/>
    <property type="match status" value="1"/>
</dbReference>
<dbReference type="Gene3D" id="3.40.50.880">
    <property type="match status" value="1"/>
</dbReference>
<evidence type="ECO:0000256" key="7">
    <source>
        <dbReference type="ARBA" id="ARBA00022962"/>
    </source>
</evidence>
<dbReference type="NCBIfam" id="TIGR01368">
    <property type="entry name" value="CPSaseIIsmall"/>
    <property type="match status" value="1"/>
</dbReference>
<evidence type="ECO:0000256" key="6">
    <source>
        <dbReference type="ARBA" id="ARBA00022840"/>
    </source>
</evidence>
<keyword evidence="11" id="KW-0028">Amino-acid biosynthesis</keyword>
<dbReference type="STRING" id="595434.RISK_001740"/>
<evidence type="ECO:0000256" key="1">
    <source>
        <dbReference type="ARBA" id="ARBA00004812"/>
    </source>
</evidence>
<feature type="active site" evidence="11">
    <location>
        <position position="359"/>
    </location>
</feature>
<comment type="pathway">
    <text evidence="2 11">Amino-acid biosynthesis; L-arginine biosynthesis; carbamoyl phosphate from bicarbonate: step 1/1.</text>
</comment>
<name>A0A0J1ELW5_RHOIS</name>
<feature type="active site" evidence="11">
    <location>
        <position position="361"/>
    </location>
</feature>
<evidence type="ECO:0000256" key="5">
    <source>
        <dbReference type="ARBA" id="ARBA00022741"/>
    </source>
</evidence>
<dbReference type="HAMAP" id="MF_01209">
    <property type="entry name" value="CPSase_S_chain"/>
    <property type="match status" value="1"/>
</dbReference>
<dbReference type="CDD" id="cd01744">
    <property type="entry name" value="GATase1_CPSase"/>
    <property type="match status" value="1"/>
</dbReference>
<comment type="catalytic activity">
    <reaction evidence="9 11">
        <text>hydrogencarbonate + L-glutamine + 2 ATP + H2O = carbamoyl phosphate + L-glutamate + 2 ADP + phosphate + 2 H(+)</text>
        <dbReference type="Rhea" id="RHEA:18633"/>
        <dbReference type="ChEBI" id="CHEBI:15377"/>
        <dbReference type="ChEBI" id="CHEBI:15378"/>
        <dbReference type="ChEBI" id="CHEBI:17544"/>
        <dbReference type="ChEBI" id="CHEBI:29985"/>
        <dbReference type="ChEBI" id="CHEBI:30616"/>
        <dbReference type="ChEBI" id="CHEBI:43474"/>
        <dbReference type="ChEBI" id="CHEBI:58228"/>
        <dbReference type="ChEBI" id="CHEBI:58359"/>
        <dbReference type="ChEBI" id="CHEBI:456216"/>
        <dbReference type="EC" id="6.3.5.5"/>
    </reaction>
</comment>
<feature type="binding site" evidence="11">
    <location>
        <position position="320"/>
    </location>
    <ligand>
        <name>L-glutamine</name>
        <dbReference type="ChEBI" id="CHEBI:58359"/>
    </ligand>
</feature>
<keyword evidence="5 11" id="KW-0547">Nucleotide-binding</keyword>
<dbReference type="PROSITE" id="PS51273">
    <property type="entry name" value="GATASE_TYPE_1"/>
    <property type="match status" value="1"/>
</dbReference>
<dbReference type="PRINTS" id="PR00096">
    <property type="entry name" value="GATASE"/>
</dbReference>
<dbReference type="RefSeq" id="WP_047813541.1">
    <property type="nucleotide sequence ID" value="NZ_LECT01000015.1"/>
</dbReference>
<evidence type="ECO:0000256" key="11">
    <source>
        <dbReference type="HAMAP-Rule" id="MF_01209"/>
    </source>
</evidence>
<evidence type="ECO:0000313" key="14">
    <source>
        <dbReference type="Proteomes" id="UP000036367"/>
    </source>
</evidence>
<dbReference type="GO" id="GO:0004359">
    <property type="term" value="F:glutaminase activity"/>
    <property type="evidence" value="ECO:0007669"/>
    <property type="project" value="RHEA"/>
</dbReference>
<dbReference type="UniPathway" id="UPA00068">
    <property type="reaction ID" value="UER00171"/>
</dbReference>
<dbReference type="GO" id="GO:0044205">
    <property type="term" value="P:'de novo' UMP biosynthetic process"/>
    <property type="evidence" value="ECO:0007669"/>
    <property type="project" value="UniProtKB-UniRule"/>
</dbReference>
<proteinExistence type="inferred from homology"/>
<evidence type="ECO:0000256" key="10">
    <source>
        <dbReference type="ARBA" id="ARBA00049285"/>
    </source>
</evidence>
<feature type="domain" description="Carbamoyl-phosphate synthase small subunit N-terminal" evidence="12">
    <location>
        <begin position="6"/>
        <end position="136"/>
    </location>
</feature>
<feature type="binding site" evidence="11">
    <location>
        <position position="250"/>
    </location>
    <ligand>
        <name>L-glutamine</name>
        <dbReference type="ChEBI" id="CHEBI:58359"/>
    </ligand>
</feature>
<dbReference type="InterPro" id="IPR035686">
    <property type="entry name" value="CPSase_GATase1"/>
</dbReference>
<evidence type="ECO:0000256" key="9">
    <source>
        <dbReference type="ARBA" id="ARBA00048816"/>
    </source>
</evidence>
<dbReference type="InterPro" id="IPR017926">
    <property type="entry name" value="GATASE"/>
</dbReference>
<dbReference type="Gene3D" id="3.50.30.20">
    <property type="entry name" value="Carbamoyl-phosphate synthase small subunit, N-terminal domain"/>
    <property type="match status" value="1"/>
</dbReference>
<gene>
    <name evidence="11" type="primary">carA</name>
    <name evidence="13" type="ORF">RISK_001740</name>
</gene>
<dbReference type="InterPro" id="IPR050472">
    <property type="entry name" value="Anth_synth/Amidotransfase"/>
</dbReference>
<keyword evidence="6 11" id="KW-0067">ATP-binding</keyword>
<feature type="binding site" evidence="11">
    <location>
        <position position="317"/>
    </location>
    <ligand>
        <name>L-glutamine</name>
        <dbReference type="ChEBI" id="CHEBI:58359"/>
    </ligand>
</feature>
<evidence type="ECO:0000256" key="3">
    <source>
        <dbReference type="ARBA" id="ARBA00007800"/>
    </source>
</evidence>
<dbReference type="InterPro" id="IPR006274">
    <property type="entry name" value="CarbamoylP_synth_ssu"/>
</dbReference>
<reference evidence="13" key="1">
    <citation type="submission" date="2015-05" db="EMBL/GenBank/DDBJ databases">
        <title>Permanent draft genome of Rhodopirellula islandicus K833.</title>
        <authorList>
            <person name="Kizina J."/>
            <person name="Richter M."/>
            <person name="Glockner F.O."/>
            <person name="Harder J."/>
        </authorList>
    </citation>
    <scope>NUCLEOTIDE SEQUENCE [LARGE SCALE GENOMIC DNA]</scope>
    <source>
        <strain evidence="13">K833</strain>
    </source>
</reference>
<feature type="binding site" evidence="11">
    <location>
        <position position="276"/>
    </location>
    <ligand>
        <name>L-glutamine</name>
        <dbReference type="ChEBI" id="CHEBI:58359"/>
    </ligand>
</feature>
<dbReference type="PANTHER" id="PTHR43418">
    <property type="entry name" value="MULTIFUNCTIONAL TRYPTOPHAN BIOSYNTHESIS PROTEIN-RELATED"/>
    <property type="match status" value="1"/>
</dbReference>
<dbReference type="SUPFAM" id="SSF52021">
    <property type="entry name" value="Carbamoyl phosphate synthetase, small subunit N-terminal domain"/>
    <property type="match status" value="1"/>
</dbReference>
<keyword evidence="7 11" id="KW-0315">Glutamine amidotransferase</keyword>
<evidence type="ECO:0000313" key="13">
    <source>
        <dbReference type="EMBL" id="KLU06529.1"/>
    </source>
</evidence>
<evidence type="ECO:0000259" key="12">
    <source>
        <dbReference type="SMART" id="SM01097"/>
    </source>
</evidence>
<dbReference type="GO" id="GO:0004088">
    <property type="term" value="F:carbamoyl-phosphate synthase (glutamine-hydrolyzing) activity"/>
    <property type="evidence" value="ECO:0007669"/>
    <property type="project" value="UniProtKB-UniRule"/>
</dbReference>
<dbReference type="PRINTS" id="PR00097">
    <property type="entry name" value="ANTSNTHASEII"/>
</dbReference>
<dbReference type="GO" id="GO:0006541">
    <property type="term" value="P:glutamine metabolic process"/>
    <property type="evidence" value="ECO:0007669"/>
    <property type="project" value="InterPro"/>
</dbReference>
<feature type="binding site" evidence="11">
    <location>
        <position position="279"/>
    </location>
    <ligand>
        <name>L-glutamine</name>
        <dbReference type="ChEBI" id="CHEBI:58359"/>
    </ligand>
</feature>